<gene>
    <name evidence="1" type="ORF">NTEN_LOCUS20082</name>
</gene>
<reference evidence="1 2" key="1">
    <citation type="submission" date="2020-02" db="EMBL/GenBank/DDBJ databases">
        <authorList>
            <person name="Ferguson B K."/>
        </authorList>
    </citation>
    <scope>NUCLEOTIDE SEQUENCE [LARGE SCALE GENOMIC DNA]</scope>
</reference>
<name>A0A6H5HIL0_9HEMI</name>
<dbReference type="EMBL" id="CADCXU010029431">
    <property type="protein sequence ID" value="CAB0015742.1"/>
    <property type="molecule type" value="Genomic_DNA"/>
</dbReference>
<organism evidence="1 2">
    <name type="scientific">Nesidiocoris tenuis</name>
    <dbReference type="NCBI Taxonomy" id="355587"/>
    <lineage>
        <taxon>Eukaryota</taxon>
        <taxon>Metazoa</taxon>
        <taxon>Ecdysozoa</taxon>
        <taxon>Arthropoda</taxon>
        <taxon>Hexapoda</taxon>
        <taxon>Insecta</taxon>
        <taxon>Pterygota</taxon>
        <taxon>Neoptera</taxon>
        <taxon>Paraneoptera</taxon>
        <taxon>Hemiptera</taxon>
        <taxon>Heteroptera</taxon>
        <taxon>Panheteroptera</taxon>
        <taxon>Cimicomorpha</taxon>
        <taxon>Miridae</taxon>
        <taxon>Dicyphina</taxon>
        <taxon>Nesidiocoris</taxon>
    </lineage>
</organism>
<accession>A0A6H5HIL0</accession>
<proteinExistence type="predicted"/>
<sequence length="80" mass="9256">MPLLFGDRCSVDRINVCKYFNPPMDLHTGIIRKRRAKGRKSSDEESRLPKIKHEFFLTSTAVLLALKLRLRSTSSNVEEH</sequence>
<evidence type="ECO:0000313" key="2">
    <source>
        <dbReference type="Proteomes" id="UP000479000"/>
    </source>
</evidence>
<protein>
    <submittedName>
        <fullName evidence="1">Uncharacterized protein</fullName>
    </submittedName>
</protein>
<keyword evidence="2" id="KW-1185">Reference proteome</keyword>
<evidence type="ECO:0000313" key="1">
    <source>
        <dbReference type="EMBL" id="CAB0015742.1"/>
    </source>
</evidence>
<dbReference type="AlphaFoldDB" id="A0A6H5HIL0"/>
<dbReference type="Proteomes" id="UP000479000">
    <property type="component" value="Unassembled WGS sequence"/>
</dbReference>